<proteinExistence type="predicted"/>
<keyword evidence="3" id="KW-1185">Reference proteome</keyword>
<dbReference type="RefSeq" id="WP_214171292.1">
    <property type="nucleotide sequence ID" value="NZ_JAHCVJ010000003.1"/>
</dbReference>
<dbReference type="AlphaFoldDB" id="A0AAW4L897"/>
<organism evidence="2 3">
    <name type="scientific">Geoanaerobacter pelophilus</name>
    <dbReference type="NCBI Taxonomy" id="60036"/>
    <lineage>
        <taxon>Bacteria</taxon>
        <taxon>Pseudomonadati</taxon>
        <taxon>Thermodesulfobacteriota</taxon>
        <taxon>Desulfuromonadia</taxon>
        <taxon>Geobacterales</taxon>
        <taxon>Geobacteraceae</taxon>
        <taxon>Geoanaerobacter</taxon>
    </lineage>
</organism>
<evidence type="ECO:0000313" key="2">
    <source>
        <dbReference type="EMBL" id="MBT0664521.1"/>
    </source>
</evidence>
<keyword evidence="1" id="KW-0812">Transmembrane</keyword>
<dbReference type="Proteomes" id="UP000811899">
    <property type="component" value="Unassembled WGS sequence"/>
</dbReference>
<evidence type="ECO:0000256" key="1">
    <source>
        <dbReference type="SAM" id="Phobius"/>
    </source>
</evidence>
<evidence type="ECO:0000313" key="3">
    <source>
        <dbReference type="Proteomes" id="UP000811899"/>
    </source>
</evidence>
<keyword evidence="1" id="KW-1133">Transmembrane helix</keyword>
<reference evidence="2 3" key="1">
    <citation type="submission" date="2021-05" db="EMBL/GenBank/DDBJ databases">
        <title>The draft genome of Geobacter pelophilus DSM 12255.</title>
        <authorList>
            <person name="Xu Z."/>
            <person name="Masuda Y."/>
            <person name="Itoh H."/>
            <person name="Senoo K."/>
        </authorList>
    </citation>
    <scope>NUCLEOTIDE SEQUENCE [LARGE SCALE GENOMIC DNA]</scope>
    <source>
        <strain evidence="2 3">DSM 12255</strain>
    </source>
</reference>
<sequence>MNKKSIEFALVVIMAVLLVFMWFSKAIGADFTTTSTAVINSFLLLGAAVAAWFVFKFRLGWVVLAPLPLIWPKWWPVLVSIANDGKSPASPEVINIIESPWYSAPWYITSYWKWGVEICFVILWIIYWKLED</sequence>
<feature type="transmembrane region" description="Helical" evidence="1">
    <location>
        <begin position="62"/>
        <end position="82"/>
    </location>
</feature>
<feature type="transmembrane region" description="Helical" evidence="1">
    <location>
        <begin position="38"/>
        <end position="55"/>
    </location>
</feature>
<feature type="transmembrane region" description="Helical" evidence="1">
    <location>
        <begin position="111"/>
        <end position="130"/>
    </location>
</feature>
<dbReference type="EMBL" id="JAHCVJ010000003">
    <property type="protein sequence ID" value="MBT0664521.1"/>
    <property type="molecule type" value="Genomic_DNA"/>
</dbReference>
<accession>A0AAW4L897</accession>
<name>A0AAW4L897_9BACT</name>
<comment type="caution">
    <text evidence="2">The sequence shown here is derived from an EMBL/GenBank/DDBJ whole genome shotgun (WGS) entry which is preliminary data.</text>
</comment>
<protein>
    <submittedName>
        <fullName evidence="2">Uncharacterized protein</fullName>
    </submittedName>
</protein>
<gene>
    <name evidence="2" type="ORF">KI809_09435</name>
</gene>
<keyword evidence="1" id="KW-0472">Membrane</keyword>